<evidence type="ECO:0000256" key="1">
    <source>
        <dbReference type="SAM" id="MobiDB-lite"/>
    </source>
</evidence>
<keyword evidence="3" id="KW-1185">Reference proteome</keyword>
<sequence>MAMDPNVCVPPPGDNFANSAWPPRANPPDGFRLEGLVNIKQDQQILGRALPMLDNLPKVPWGSFNKDYAQVYTGETRPRVGQPSVNEPHIDFLHDCELARIREAIGKV</sequence>
<evidence type="ECO:0000313" key="3">
    <source>
        <dbReference type="Proteomes" id="UP000596661"/>
    </source>
</evidence>
<feature type="region of interest" description="Disordered" evidence="1">
    <location>
        <begin position="1"/>
        <end position="27"/>
    </location>
</feature>
<reference evidence="2" key="1">
    <citation type="submission" date="2018-11" db="EMBL/GenBank/DDBJ databases">
        <authorList>
            <person name="Grassa J C."/>
        </authorList>
    </citation>
    <scope>NUCLEOTIDE SEQUENCE [LARGE SCALE GENOMIC DNA]</scope>
</reference>
<proteinExistence type="predicted"/>
<dbReference type="Proteomes" id="UP000596661">
    <property type="component" value="Chromosome 4"/>
</dbReference>
<organism evidence="2 3">
    <name type="scientific">Cannabis sativa</name>
    <name type="common">Hemp</name>
    <name type="synonym">Marijuana</name>
    <dbReference type="NCBI Taxonomy" id="3483"/>
    <lineage>
        <taxon>Eukaryota</taxon>
        <taxon>Viridiplantae</taxon>
        <taxon>Streptophyta</taxon>
        <taxon>Embryophyta</taxon>
        <taxon>Tracheophyta</taxon>
        <taxon>Spermatophyta</taxon>
        <taxon>Magnoliopsida</taxon>
        <taxon>eudicotyledons</taxon>
        <taxon>Gunneridae</taxon>
        <taxon>Pentapetalae</taxon>
        <taxon>rosids</taxon>
        <taxon>fabids</taxon>
        <taxon>Rosales</taxon>
        <taxon>Cannabaceae</taxon>
        <taxon>Cannabis</taxon>
    </lineage>
</organism>
<name>A0A803PIG9_CANSA</name>
<evidence type="ECO:0000313" key="2">
    <source>
        <dbReference type="EnsemblPlants" id="cds.evm.model.04.712"/>
    </source>
</evidence>
<protein>
    <submittedName>
        <fullName evidence="2">Uncharacterized protein</fullName>
    </submittedName>
</protein>
<dbReference type="AlphaFoldDB" id="A0A803PIG9"/>
<accession>A0A803PIG9</accession>
<dbReference type="EnsemblPlants" id="evm.model.04.712">
    <property type="protein sequence ID" value="cds.evm.model.04.712"/>
    <property type="gene ID" value="evm.TU.04.712"/>
</dbReference>
<dbReference type="EMBL" id="UZAU01000366">
    <property type="status" value="NOT_ANNOTATED_CDS"/>
    <property type="molecule type" value="Genomic_DNA"/>
</dbReference>
<reference evidence="2" key="2">
    <citation type="submission" date="2021-03" db="UniProtKB">
        <authorList>
            <consortium name="EnsemblPlants"/>
        </authorList>
    </citation>
    <scope>IDENTIFICATION</scope>
</reference>
<dbReference type="Gramene" id="evm.model.04.712">
    <property type="protein sequence ID" value="cds.evm.model.04.712"/>
    <property type="gene ID" value="evm.TU.04.712"/>
</dbReference>